<evidence type="ECO:0000313" key="2">
    <source>
        <dbReference type="EMBL" id="SLM91251.1"/>
    </source>
</evidence>
<feature type="compositionally biased region" description="Basic residues" evidence="1">
    <location>
        <begin position="1"/>
        <end position="17"/>
    </location>
</feature>
<organism evidence="2 3">
    <name type="scientific">Brevibacterium yomogidense</name>
    <dbReference type="NCBI Taxonomy" id="946573"/>
    <lineage>
        <taxon>Bacteria</taxon>
        <taxon>Bacillati</taxon>
        <taxon>Actinomycetota</taxon>
        <taxon>Actinomycetes</taxon>
        <taxon>Micrococcales</taxon>
        <taxon>Brevibacteriaceae</taxon>
        <taxon>Brevibacterium</taxon>
    </lineage>
</organism>
<sequence length="177" mass="18028">MSCHRSAGHARCAHSRLPHQEAEVSLSDGLRPRSSHSSGNQSFPPLAVARTLSPRSQHGEAPTTRRHGDTPTRRPHGTAAPALLPRRRRGAPLRTRSGEAPYGAAAPVAADQAARSGAGDPAVRADHPPRGPHGGGPPASARSRPTTTEAAAGGPATASAAAPHPTTASDPEPTEAP</sequence>
<reference evidence="3" key="1">
    <citation type="submission" date="2017-02" db="EMBL/GenBank/DDBJ databases">
        <authorList>
            <person name="Dridi B."/>
        </authorList>
    </citation>
    <scope>NUCLEOTIDE SEQUENCE [LARGE SCALE GENOMIC DNA]</scope>
    <source>
        <strain evidence="3">B Co 03.10</strain>
    </source>
</reference>
<feature type="compositionally biased region" description="Low complexity" evidence="1">
    <location>
        <begin position="138"/>
        <end position="169"/>
    </location>
</feature>
<feature type="compositionally biased region" description="Low complexity" evidence="1">
    <location>
        <begin position="92"/>
        <end position="114"/>
    </location>
</feature>
<dbReference type="Proteomes" id="UP000196581">
    <property type="component" value="Unassembled WGS sequence"/>
</dbReference>
<dbReference type="EMBL" id="FWFF01000001">
    <property type="protein sequence ID" value="SLM91251.1"/>
    <property type="molecule type" value="Genomic_DNA"/>
</dbReference>
<dbReference type="AlphaFoldDB" id="A0A1X6WZC6"/>
<proteinExistence type="predicted"/>
<evidence type="ECO:0000313" key="3">
    <source>
        <dbReference type="Proteomes" id="UP000196581"/>
    </source>
</evidence>
<gene>
    <name evidence="2" type="ORF">FM105_02515</name>
</gene>
<keyword evidence="3" id="KW-1185">Reference proteome</keyword>
<protein>
    <submittedName>
        <fullName evidence="2">Uncharacterized protein</fullName>
    </submittedName>
</protein>
<name>A0A1X6WZC6_9MICO</name>
<accession>A0A1X6WZC6</accession>
<feature type="region of interest" description="Disordered" evidence="1">
    <location>
        <begin position="1"/>
        <end position="177"/>
    </location>
</feature>
<evidence type="ECO:0000256" key="1">
    <source>
        <dbReference type="SAM" id="MobiDB-lite"/>
    </source>
</evidence>